<keyword evidence="1" id="KW-0472">Membrane</keyword>
<feature type="transmembrane region" description="Helical" evidence="1">
    <location>
        <begin position="343"/>
        <end position="361"/>
    </location>
</feature>
<keyword evidence="1" id="KW-1133">Transmembrane helix</keyword>
<name>A0AA37FA50_9ARCH</name>
<proteinExistence type="predicted"/>
<feature type="transmembrane region" description="Helical" evidence="1">
    <location>
        <begin position="61"/>
        <end position="94"/>
    </location>
</feature>
<feature type="transmembrane region" description="Helical" evidence="1">
    <location>
        <begin position="373"/>
        <end position="396"/>
    </location>
</feature>
<dbReference type="AlphaFoldDB" id="A0AA37FA50"/>
<feature type="transmembrane region" description="Helical" evidence="1">
    <location>
        <begin position="37"/>
        <end position="55"/>
    </location>
</feature>
<keyword evidence="1" id="KW-0812">Transmembrane</keyword>
<sequence length="477" mass="53200">MRTHTLTDLLISYASLAAFLAFGTLERIVIIYPDVTLQFYISLAVAITLLSWPAWKRYSRISSYFAGLSMSMFILLASASVLYPQLMVFPVVGFAINVREYLKDVHGVYERARPFAFMAIYSFMYLIGGVVRLTYSPADIGVSLASIYDDVSPKGVTAFYQWGVVLFTRRYTLTSSLQTFILFTFLSAVLTDNYLSIISYLRGSRLYGIGGTFSSFASALSCQCESIVASFPSLVVLLISVFVFPLIIESAAFVSATNYLITSRYSMGIDVFSGRLRFTGMRRYTLVSGILLVLCMAAISIGVSLGLQRSVYFFFGSDMSLFALSLLFFVNGMKGFRVRMGRGTTYTLAVAAAILMILWFVPPFTYNAYTSPVYFSLMGISAFLSAFLTSLSYLSLDEQARHVYMEFVAMMFSMVALVVFYVTVVGGRVVWGVFPDVQQVEFSLYLWALTIPVMWLATNFVLSRYSRGPGVARQQVA</sequence>
<feature type="transmembrane region" description="Helical" evidence="1">
    <location>
        <begin position="234"/>
        <end position="262"/>
    </location>
</feature>
<feature type="transmembrane region" description="Helical" evidence="1">
    <location>
        <begin position="115"/>
        <end position="135"/>
    </location>
</feature>
<reference evidence="2" key="1">
    <citation type="journal article" date="2014" name="Int. J. Syst. Evol. Microbiol.">
        <title>Complete genome sequence of Corynebacterium casei LMG S-19264T (=DSM 44701T), isolated from a smear-ripened cheese.</title>
        <authorList>
            <consortium name="US DOE Joint Genome Institute (JGI-PGF)"/>
            <person name="Walter F."/>
            <person name="Albersmeier A."/>
            <person name="Kalinowski J."/>
            <person name="Ruckert C."/>
        </authorList>
    </citation>
    <scope>NUCLEOTIDE SEQUENCE</scope>
    <source>
        <strain evidence="2">JCM 13583</strain>
    </source>
</reference>
<organism evidence="2 3">
    <name type="scientific">Thermogymnomonas acidicola</name>
    <dbReference type="NCBI Taxonomy" id="399579"/>
    <lineage>
        <taxon>Archaea</taxon>
        <taxon>Methanobacteriati</taxon>
        <taxon>Thermoplasmatota</taxon>
        <taxon>Thermoplasmata</taxon>
        <taxon>Thermoplasmatales</taxon>
        <taxon>Thermogymnomonas</taxon>
    </lineage>
</organism>
<evidence type="ECO:0000313" key="3">
    <source>
        <dbReference type="Proteomes" id="UP000632195"/>
    </source>
</evidence>
<keyword evidence="3" id="KW-1185">Reference proteome</keyword>
<dbReference type="EMBL" id="BMNY01000003">
    <property type="protein sequence ID" value="GGM78052.1"/>
    <property type="molecule type" value="Genomic_DNA"/>
</dbReference>
<reference evidence="2" key="2">
    <citation type="submission" date="2022-09" db="EMBL/GenBank/DDBJ databases">
        <authorList>
            <person name="Sun Q."/>
            <person name="Ohkuma M."/>
        </authorList>
    </citation>
    <scope>NUCLEOTIDE SEQUENCE</scope>
    <source>
        <strain evidence="2">JCM 13583</strain>
    </source>
</reference>
<dbReference type="Proteomes" id="UP000632195">
    <property type="component" value="Unassembled WGS sequence"/>
</dbReference>
<evidence type="ECO:0000256" key="1">
    <source>
        <dbReference type="SAM" id="Phobius"/>
    </source>
</evidence>
<feature type="transmembrane region" description="Helical" evidence="1">
    <location>
        <begin position="403"/>
        <end position="424"/>
    </location>
</feature>
<feature type="transmembrane region" description="Helical" evidence="1">
    <location>
        <begin position="444"/>
        <end position="462"/>
    </location>
</feature>
<feature type="transmembrane region" description="Helical" evidence="1">
    <location>
        <begin position="283"/>
        <end position="305"/>
    </location>
</feature>
<protein>
    <submittedName>
        <fullName evidence="2">Uncharacterized protein</fullName>
    </submittedName>
</protein>
<gene>
    <name evidence="2" type="ORF">GCM10007108_15280</name>
</gene>
<feature type="transmembrane region" description="Helical" evidence="1">
    <location>
        <begin position="311"/>
        <end position="331"/>
    </location>
</feature>
<evidence type="ECO:0000313" key="2">
    <source>
        <dbReference type="EMBL" id="GGM78052.1"/>
    </source>
</evidence>
<feature type="transmembrane region" description="Helical" evidence="1">
    <location>
        <begin position="177"/>
        <end position="195"/>
    </location>
</feature>
<accession>A0AA37FA50</accession>
<comment type="caution">
    <text evidence="2">The sequence shown here is derived from an EMBL/GenBank/DDBJ whole genome shotgun (WGS) entry which is preliminary data.</text>
</comment>
<feature type="transmembrane region" description="Helical" evidence="1">
    <location>
        <begin position="6"/>
        <end position="25"/>
    </location>
</feature>
<dbReference type="RefSeq" id="WP_188681661.1">
    <property type="nucleotide sequence ID" value="NZ_BMNY01000003.1"/>
</dbReference>